<protein>
    <submittedName>
        <fullName evidence="1">Uncharacterized protein</fullName>
    </submittedName>
</protein>
<dbReference type="STRING" id="1499967.U27_06108"/>
<dbReference type="EMBL" id="DF820469">
    <property type="protein sequence ID" value="GAK59132.1"/>
    <property type="molecule type" value="Genomic_DNA"/>
</dbReference>
<dbReference type="AlphaFoldDB" id="A0A081C3H7"/>
<sequence>MADLHIYHLHMDPVNLIAIVTSRYIPRANEILRIQHFNNVVMYAEVLTVEHEIQLTMHKSGQHTNRVNITVREVDFVPGRI</sequence>
<organism evidence="1">
    <name type="scientific">Vecturithrix granuli</name>
    <dbReference type="NCBI Taxonomy" id="1499967"/>
    <lineage>
        <taxon>Bacteria</taxon>
        <taxon>Candidatus Moduliflexota</taxon>
        <taxon>Candidatus Vecturitrichia</taxon>
        <taxon>Candidatus Vecturitrichales</taxon>
        <taxon>Candidatus Vecturitrichaceae</taxon>
        <taxon>Candidatus Vecturithrix</taxon>
    </lineage>
</organism>
<evidence type="ECO:0000313" key="1">
    <source>
        <dbReference type="EMBL" id="GAK59132.1"/>
    </source>
</evidence>
<gene>
    <name evidence="1" type="ORF">U27_06108</name>
</gene>
<proteinExistence type="predicted"/>
<name>A0A081C3H7_VECG1</name>
<keyword evidence="2" id="KW-1185">Reference proteome</keyword>
<accession>A0A081C3H7</accession>
<dbReference type="HOGENOM" id="CLU_2566864_0_0_0"/>
<dbReference type="Proteomes" id="UP000030661">
    <property type="component" value="Unassembled WGS sequence"/>
</dbReference>
<reference evidence="1" key="1">
    <citation type="journal article" date="2015" name="PeerJ">
        <title>First genomic representation of candidate bacterial phylum KSB3 points to enhanced environmental sensing as a trigger of wastewater bulking.</title>
        <authorList>
            <person name="Sekiguchi Y."/>
            <person name="Ohashi A."/>
            <person name="Parks D.H."/>
            <person name="Yamauchi T."/>
            <person name="Tyson G.W."/>
            <person name="Hugenholtz P."/>
        </authorList>
    </citation>
    <scope>NUCLEOTIDE SEQUENCE [LARGE SCALE GENOMIC DNA]</scope>
</reference>
<evidence type="ECO:0000313" key="2">
    <source>
        <dbReference type="Proteomes" id="UP000030661"/>
    </source>
</evidence>